<comment type="caution">
    <text evidence="11">The sequence shown here is derived from an EMBL/GenBank/DDBJ whole genome shotgun (WGS) entry which is preliminary data.</text>
</comment>
<keyword evidence="6 9" id="KW-1133">Transmembrane helix</keyword>
<dbReference type="RefSeq" id="WP_119035113.1">
    <property type="nucleotide sequence ID" value="NZ_QXDC01000002.1"/>
</dbReference>
<proteinExistence type="inferred from homology"/>
<comment type="pathway">
    <text evidence="9">Protein modification; lipoprotein biosynthesis (N-acyl transfer).</text>
</comment>
<dbReference type="Proteomes" id="UP000266568">
    <property type="component" value="Unassembled WGS sequence"/>
</dbReference>
<organism evidence="11 12">
    <name type="scientific">Hephaestia caeni</name>
    <dbReference type="NCBI Taxonomy" id="645617"/>
    <lineage>
        <taxon>Bacteria</taxon>
        <taxon>Pseudomonadati</taxon>
        <taxon>Pseudomonadota</taxon>
        <taxon>Alphaproteobacteria</taxon>
        <taxon>Sphingomonadales</taxon>
        <taxon>Sphingomonadaceae</taxon>
        <taxon>Hephaestia</taxon>
    </lineage>
</organism>
<keyword evidence="8 9" id="KW-0012">Acyltransferase</keyword>
<dbReference type="EMBL" id="QXDC01000002">
    <property type="protein sequence ID" value="RIA47109.1"/>
    <property type="molecule type" value="Genomic_DNA"/>
</dbReference>
<evidence type="ECO:0000256" key="9">
    <source>
        <dbReference type="HAMAP-Rule" id="MF_01148"/>
    </source>
</evidence>
<feature type="transmembrane region" description="Helical" evidence="9">
    <location>
        <begin position="81"/>
        <end position="103"/>
    </location>
</feature>
<dbReference type="AlphaFoldDB" id="A0A397PGV8"/>
<keyword evidence="3 9" id="KW-1003">Cell membrane</keyword>
<comment type="caution">
    <text evidence="9">Lacks conserved residue(s) required for the propagation of feature annotation.</text>
</comment>
<evidence type="ECO:0000256" key="6">
    <source>
        <dbReference type="ARBA" id="ARBA00022989"/>
    </source>
</evidence>
<dbReference type="NCBIfam" id="TIGR00546">
    <property type="entry name" value="lnt"/>
    <property type="match status" value="1"/>
</dbReference>
<keyword evidence="4 9" id="KW-0808">Transferase</keyword>
<comment type="catalytic activity">
    <reaction evidence="9">
        <text>N-terminal S-1,2-diacyl-sn-glyceryl-L-cysteinyl-[lipoprotein] + a glycerophospholipid = N-acyl-S-1,2-diacyl-sn-glyceryl-L-cysteinyl-[lipoprotein] + a 2-acyl-sn-glycero-3-phospholipid + H(+)</text>
        <dbReference type="Rhea" id="RHEA:48228"/>
        <dbReference type="Rhea" id="RHEA-COMP:14681"/>
        <dbReference type="Rhea" id="RHEA-COMP:14684"/>
        <dbReference type="ChEBI" id="CHEBI:15378"/>
        <dbReference type="ChEBI" id="CHEBI:136912"/>
        <dbReference type="ChEBI" id="CHEBI:140656"/>
        <dbReference type="ChEBI" id="CHEBI:140657"/>
        <dbReference type="ChEBI" id="CHEBI:140660"/>
        <dbReference type="EC" id="2.3.1.269"/>
    </reaction>
</comment>
<dbReference type="SUPFAM" id="SSF56317">
    <property type="entry name" value="Carbon-nitrogen hydrolase"/>
    <property type="match status" value="1"/>
</dbReference>
<evidence type="ECO:0000256" key="8">
    <source>
        <dbReference type="ARBA" id="ARBA00023315"/>
    </source>
</evidence>
<sequence length="519" mass="55346">MSRFASLVALLLGAAAATGFAPLDWWPVTLIAVAAWLWLVHDAASLKQALWRGWAFGVGHFSVNDNWIQHAFTYQDKMPHWLGYAAPIALALYLAVYPAIAAGLAWKFASARAVGNATARPDARFALVAGAAWIATEYLRSTMFTGYAWDPLGVIWVAVLPVARATAWIGTYALSGLTIVAAGALLLLALRRWRLAAIVAVATAAIALVNIDFQVTAAIPSPTTPRVRVVQPNLGLEARAGADYDETSFRALLGLSGTPGAVPRLIVWPEGALGYLLEDGYPPQYYWESTPAFVRMRIAARLGPKDVLLTGGDGLIFDASDKLTMATNSIFAVDGRGQLRGRYDKAHLVPYGEYLPLRSILGPLGLARLVPGDVDFRPGPGPLNITLPGFGAVGGQVCYEIVFSGQVVDPEHRPAILFNPSNDAWFGSWGPPQHLAQARMRAIEEGLPILRSTPTGISAVIAADGRLLGTVPPHQAGAIEVTMPLPLPPTLFSRAGNWMAGLIAGLLVALAVAIARRSH</sequence>
<dbReference type="OrthoDB" id="9804277at2"/>
<comment type="similarity">
    <text evidence="2 9">Belongs to the CN hydrolase family. Apolipoprotein N-acyltransferase subfamily.</text>
</comment>
<evidence type="ECO:0000313" key="11">
    <source>
        <dbReference type="EMBL" id="RIA47109.1"/>
    </source>
</evidence>
<dbReference type="UniPathway" id="UPA00666"/>
<dbReference type="EC" id="2.3.1.269" evidence="9"/>
<evidence type="ECO:0000256" key="3">
    <source>
        <dbReference type="ARBA" id="ARBA00022475"/>
    </source>
</evidence>
<dbReference type="GO" id="GO:0005886">
    <property type="term" value="C:plasma membrane"/>
    <property type="evidence" value="ECO:0007669"/>
    <property type="project" value="UniProtKB-SubCell"/>
</dbReference>
<evidence type="ECO:0000259" key="10">
    <source>
        <dbReference type="PROSITE" id="PS50263"/>
    </source>
</evidence>
<evidence type="ECO:0000256" key="1">
    <source>
        <dbReference type="ARBA" id="ARBA00004651"/>
    </source>
</evidence>
<evidence type="ECO:0000256" key="5">
    <source>
        <dbReference type="ARBA" id="ARBA00022692"/>
    </source>
</evidence>
<dbReference type="CDD" id="cd07571">
    <property type="entry name" value="ALP_N-acyl_transferase"/>
    <property type="match status" value="1"/>
</dbReference>
<feature type="transmembrane region" description="Helical" evidence="9">
    <location>
        <begin position="169"/>
        <end position="188"/>
    </location>
</feature>
<dbReference type="Pfam" id="PF20154">
    <property type="entry name" value="LNT_N"/>
    <property type="match status" value="1"/>
</dbReference>
<dbReference type="PROSITE" id="PS50263">
    <property type="entry name" value="CN_HYDROLASE"/>
    <property type="match status" value="1"/>
</dbReference>
<gene>
    <name evidence="9" type="primary">lnt</name>
    <name evidence="11" type="ORF">DFR49_1677</name>
</gene>
<keyword evidence="5 9" id="KW-0812">Transmembrane</keyword>
<dbReference type="HAMAP" id="MF_01148">
    <property type="entry name" value="Lnt"/>
    <property type="match status" value="1"/>
</dbReference>
<evidence type="ECO:0000313" key="12">
    <source>
        <dbReference type="Proteomes" id="UP000266568"/>
    </source>
</evidence>
<keyword evidence="11" id="KW-0449">Lipoprotein</keyword>
<feature type="domain" description="CN hydrolase" evidence="10">
    <location>
        <begin position="225"/>
        <end position="485"/>
    </location>
</feature>
<comment type="function">
    <text evidence="9">Catalyzes the phospholipid dependent N-acylation of the N-terminal cysteine of apolipoprotein, the last step in lipoprotein maturation.</text>
</comment>
<reference evidence="11 12" key="1">
    <citation type="submission" date="2018-08" db="EMBL/GenBank/DDBJ databases">
        <title>Genomic Encyclopedia of Type Strains, Phase IV (KMG-IV): sequencing the most valuable type-strain genomes for metagenomic binning, comparative biology and taxonomic classification.</title>
        <authorList>
            <person name="Goeker M."/>
        </authorList>
    </citation>
    <scope>NUCLEOTIDE SEQUENCE [LARGE SCALE GENOMIC DNA]</scope>
    <source>
        <strain evidence="11 12">DSM 25527</strain>
    </source>
</reference>
<evidence type="ECO:0000256" key="4">
    <source>
        <dbReference type="ARBA" id="ARBA00022679"/>
    </source>
</evidence>
<dbReference type="GO" id="GO:0016410">
    <property type="term" value="F:N-acyltransferase activity"/>
    <property type="evidence" value="ECO:0007669"/>
    <property type="project" value="UniProtKB-UniRule"/>
</dbReference>
<dbReference type="InterPro" id="IPR036526">
    <property type="entry name" value="C-N_Hydrolase_sf"/>
</dbReference>
<dbReference type="PANTHER" id="PTHR38686:SF1">
    <property type="entry name" value="APOLIPOPROTEIN N-ACYLTRANSFERASE"/>
    <property type="match status" value="1"/>
</dbReference>
<protein>
    <recommendedName>
        <fullName evidence="9">Apolipoprotein N-acyltransferase</fullName>
        <shortName evidence="9">ALP N-acyltransferase</shortName>
        <ecNumber evidence="9">2.3.1.269</ecNumber>
    </recommendedName>
</protein>
<dbReference type="Gene3D" id="3.60.110.10">
    <property type="entry name" value="Carbon-nitrogen hydrolase"/>
    <property type="match status" value="1"/>
</dbReference>
<name>A0A397PGV8_9SPHN</name>
<evidence type="ECO:0000256" key="7">
    <source>
        <dbReference type="ARBA" id="ARBA00023136"/>
    </source>
</evidence>
<feature type="transmembrane region" description="Helical" evidence="9">
    <location>
        <begin position="123"/>
        <end position="139"/>
    </location>
</feature>
<keyword evidence="12" id="KW-1185">Reference proteome</keyword>
<feature type="transmembrane region" description="Helical" evidence="9">
    <location>
        <begin position="495"/>
        <end position="515"/>
    </location>
</feature>
<feature type="transmembrane region" description="Helical" evidence="9">
    <location>
        <begin position="195"/>
        <end position="213"/>
    </location>
</feature>
<dbReference type="InterPro" id="IPR004563">
    <property type="entry name" value="Apolipo_AcylTrfase"/>
</dbReference>
<dbReference type="InterPro" id="IPR003010">
    <property type="entry name" value="C-N_Hydrolase"/>
</dbReference>
<dbReference type="GO" id="GO:0042158">
    <property type="term" value="P:lipoprotein biosynthetic process"/>
    <property type="evidence" value="ECO:0007669"/>
    <property type="project" value="UniProtKB-UniRule"/>
</dbReference>
<evidence type="ECO:0000256" key="2">
    <source>
        <dbReference type="ARBA" id="ARBA00010065"/>
    </source>
</evidence>
<comment type="subcellular location">
    <subcellularLocation>
        <location evidence="1 9">Cell membrane</location>
        <topology evidence="1 9">Multi-pass membrane protein</topology>
    </subcellularLocation>
</comment>
<dbReference type="InterPro" id="IPR045378">
    <property type="entry name" value="LNT_N"/>
</dbReference>
<dbReference type="Pfam" id="PF00795">
    <property type="entry name" value="CN_hydrolase"/>
    <property type="match status" value="1"/>
</dbReference>
<keyword evidence="7 9" id="KW-0472">Membrane</keyword>
<accession>A0A397PGV8</accession>
<dbReference type="PANTHER" id="PTHR38686">
    <property type="entry name" value="APOLIPOPROTEIN N-ACYLTRANSFERASE"/>
    <property type="match status" value="1"/>
</dbReference>